<comment type="catalytic activity">
    <reaction evidence="17">
        <text>GTP + 4 H2O = 2,5-diamino-6-hydroxy-4-(5-phosphoribosylamino)-pyrimidine + formate + 2 phosphate + 3 H(+)</text>
        <dbReference type="Rhea" id="RHEA:23704"/>
        <dbReference type="ChEBI" id="CHEBI:15377"/>
        <dbReference type="ChEBI" id="CHEBI:15378"/>
        <dbReference type="ChEBI" id="CHEBI:15740"/>
        <dbReference type="ChEBI" id="CHEBI:37565"/>
        <dbReference type="ChEBI" id="CHEBI:43474"/>
        <dbReference type="ChEBI" id="CHEBI:58614"/>
        <dbReference type="EC" id="3.5.4.25"/>
    </reaction>
</comment>
<accession>A0AAV8UMM7</accession>
<protein>
    <recommendedName>
        <fullName evidence="18">GTP cyclohydrolase II domain-containing protein</fullName>
    </recommendedName>
</protein>
<dbReference type="NCBIfam" id="NF006803">
    <property type="entry name" value="PRK09311.1"/>
    <property type="match status" value="1"/>
</dbReference>
<keyword evidence="15" id="KW-0456">Lyase</keyword>
<dbReference type="PANTHER" id="PTHR21327">
    <property type="entry name" value="GTP CYCLOHYDROLASE II-RELATED"/>
    <property type="match status" value="1"/>
</dbReference>
<comment type="cofactor">
    <cofactor evidence="1">
        <name>Mn(2+)</name>
        <dbReference type="ChEBI" id="CHEBI:29035"/>
    </cofactor>
</comment>
<evidence type="ECO:0000256" key="11">
    <source>
        <dbReference type="ARBA" id="ARBA00022833"/>
    </source>
</evidence>
<dbReference type="FunFam" id="3.90.870.10:FF:000001">
    <property type="entry name" value="Riboflavin biosynthesis protein RibBA"/>
    <property type="match status" value="1"/>
</dbReference>
<dbReference type="Gene3D" id="3.90.870.10">
    <property type="entry name" value="DHBP synthase"/>
    <property type="match status" value="1"/>
</dbReference>
<evidence type="ECO:0000256" key="12">
    <source>
        <dbReference type="ARBA" id="ARBA00022842"/>
    </source>
</evidence>
<dbReference type="SUPFAM" id="SSF55821">
    <property type="entry name" value="YrdC/RibB"/>
    <property type="match status" value="1"/>
</dbReference>
<evidence type="ECO:0000256" key="16">
    <source>
        <dbReference type="ARBA" id="ARBA00023268"/>
    </source>
</evidence>
<evidence type="ECO:0000259" key="18">
    <source>
        <dbReference type="Pfam" id="PF00925"/>
    </source>
</evidence>
<evidence type="ECO:0000256" key="7">
    <source>
        <dbReference type="ARBA" id="ARBA00022619"/>
    </source>
</evidence>
<dbReference type="GO" id="GO:0008686">
    <property type="term" value="F:3,4-dihydroxy-2-butanone-4-phosphate synthase activity"/>
    <property type="evidence" value="ECO:0007669"/>
    <property type="project" value="InterPro"/>
</dbReference>
<name>A0AAV8UMM7_9RHOD</name>
<dbReference type="HAMAP" id="MF_00179">
    <property type="entry name" value="RibA"/>
    <property type="match status" value="1"/>
</dbReference>
<evidence type="ECO:0000256" key="15">
    <source>
        <dbReference type="ARBA" id="ARBA00023239"/>
    </source>
</evidence>
<dbReference type="Pfam" id="PF00926">
    <property type="entry name" value="DHBP_synthase"/>
    <property type="match status" value="1"/>
</dbReference>
<dbReference type="GO" id="GO:0005829">
    <property type="term" value="C:cytosol"/>
    <property type="evidence" value="ECO:0007669"/>
    <property type="project" value="TreeGrafter"/>
</dbReference>
<dbReference type="InterPro" id="IPR016299">
    <property type="entry name" value="Riboflavin_synth_RibBA"/>
</dbReference>
<evidence type="ECO:0000256" key="1">
    <source>
        <dbReference type="ARBA" id="ARBA00001936"/>
    </source>
</evidence>
<dbReference type="InterPro" id="IPR000422">
    <property type="entry name" value="DHBP_synthase_RibB"/>
</dbReference>
<comment type="pathway">
    <text evidence="5">Cofactor biosynthesis; riboflavin biosynthesis; 2-hydroxy-3-oxobutyl phosphate from D-ribulose 5-phosphate: step 1/1.</text>
</comment>
<dbReference type="EMBL" id="JAMWBK010000007">
    <property type="protein sequence ID" value="KAJ8903279.1"/>
    <property type="molecule type" value="Genomic_DNA"/>
</dbReference>
<evidence type="ECO:0000256" key="3">
    <source>
        <dbReference type="ARBA" id="ARBA00001947"/>
    </source>
</evidence>
<proteinExistence type="inferred from homology"/>
<evidence type="ECO:0000256" key="2">
    <source>
        <dbReference type="ARBA" id="ARBA00001946"/>
    </source>
</evidence>
<dbReference type="NCBIfam" id="NF001591">
    <property type="entry name" value="PRK00393.1"/>
    <property type="match status" value="1"/>
</dbReference>
<dbReference type="Proteomes" id="UP001157974">
    <property type="component" value="Unassembled WGS sequence"/>
</dbReference>
<dbReference type="SUPFAM" id="SSF142695">
    <property type="entry name" value="RibA-like"/>
    <property type="match status" value="1"/>
</dbReference>
<dbReference type="CDD" id="cd00641">
    <property type="entry name" value="GTP_cyclohydro2"/>
    <property type="match status" value="1"/>
</dbReference>
<dbReference type="GO" id="GO:0003935">
    <property type="term" value="F:GTP cyclohydrolase II activity"/>
    <property type="evidence" value="ECO:0007669"/>
    <property type="project" value="UniProtKB-EC"/>
</dbReference>
<keyword evidence="8" id="KW-0479">Metal-binding</keyword>
<dbReference type="InterPro" id="IPR017945">
    <property type="entry name" value="DHBP_synth_RibB-like_a/b_dom"/>
</dbReference>
<evidence type="ECO:0000313" key="19">
    <source>
        <dbReference type="EMBL" id="KAJ8903279.1"/>
    </source>
</evidence>
<dbReference type="HAMAP" id="MF_01283">
    <property type="entry name" value="RibBA"/>
    <property type="match status" value="1"/>
</dbReference>
<keyword evidence="7" id="KW-0686">Riboflavin biosynthesis</keyword>
<dbReference type="AlphaFoldDB" id="A0AAV8UMM7"/>
<dbReference type="NCBIfam" id="TIGR00506">
    <property type="entry name" value="ribB"/>
    <property type="match status" value="1"/>
</dbReference>
<dbReference type="Pfam" id="PF00925">
    <property type="entry name" value="GTP_cyclohydro2"/>
    <property type="match status" value="1"/>
</dbReference>
<comment type="cofactor">
    <cofactor evidence="2">
        <name>Mg(2+)</name>
        <dbReference type="ChEBI" id="CHEBI:18420"/>
    </cofactor>
</comment>
<keyword evidence="9" id="KW-0547">Nucleotide-binding</keyword>
<keyword evidence="10" id="KW-0378">Hydrolase</keyword>
<organism evidence="19 20">
    <name type="scientific">Rhodosorus marinus</name>
    <dbReference type="NCBI Taxonomy" id="101924"/>
    <lineage>
        <taxon>Eukaryota</taxon>
        <taxon>Rhodophyta</taxon>
        <taxon>Stylonematophyceae</taxon>
        <taxon>Stylonematales</taxon>
        <taxon>Stylonemataceae</taxon>
        <taxon>Rhodosorus</taxon>
    </lineage>
</organism>
<dbReference type="InterPro" id="IPR000926">
    <property type="entry name" value="RibA"/>
</dbReference>
<dbReference type="FunFam" id="3.40.50.10990:FF:000001">
    <property type="entry name" value="Riboflavin biosynthesis protein RibBA"/>
    <property type="match status" value="1"/>
</dbReference>
<sequence>MVLGFLVAGVLGEGRGRRVSEVEGRKLRYGTVMRAVVGRGFVREVGPEETGKEEEEEEEEEEEDWCFGEESVENAIVAIRAGRCVVVTDDKDRENEGDLIVASEKASPDVVAFMVRYTSGVICNAMLGEDLDRLQLEAMVHDNSDPKKTAFTITCDYKMGNSTGISAQDRSRTLRALANSASRPDDFTRPGHIFPLRYKEGGVLKRAGHTEAAVDLARLAGFHPAGALCEIVNDTDGSMARMPYLVKFAEEHDLVLTSIADLVRYRRKKDNLVRRIREEPALLPTRWGTFKAYAYESKIDAVEHVALVLGSNMKDKTSKNPFSEDEPVLVRVHSECCTGDVLGSLRCDCGYQLDFALQKIVEEGRGCLLYLRGQEGRGIGIGHKMRAYALQDQGRDTVQANQELGLPVDSREYGIGAQILVDLGISQMRLMTNNPSKYSGLSGYGLRIVERVQVSVTPNPENLAYLRTKKEKMGHWLGEFEGRQTSESGGPEDAVEE</sequence>
<dbReference type="InterPro" id="IPR036144">
    <property type="entry name" value="RibA-like_sf"/>
</dbReference>
<evidence type="ECO:0000256" key="9">
    <source>
        <dbReference type="ARBA" id="ARBA00022741"/>
    </source>
</evidence>
<keyword evidence="13" id="KW-0342">GTP-binding</keyword>
<keyword evidence="16" id="KW-0511">Multifunctional enzyme</keyword>
<dbReference type="GO" id="GO:0009231">
    <property type="term" value="P:riboflavin biosynthetic process"/>
    <property type="evidence" value="ECO:0007669"/>
    <property type="project" value="UniProtKB-KW"/>
</dbReference>
<feature type="domain" description="GTP cyclohydrolase II" evidence="18">
    <location>
        <begin position="281"/>
        <end position="453"/>
    </location>
</feature>
<keyword evidence="12" id="KW-0460">Magnesium</keyword>
<evidence type="ECO:0000256" key="5">
    <source>
        <dbReference type="ARBA" id="ARBA00004904"/>
    </source>
</evidence>
<evidence type="ECO:0000256" key="13">
    <source>
        <dbReference type="ARBA" id="ARBA00023134"/>
    </source>
</evidence>
<dbReference type="PANTHER" id="PTHR21327:SF18">
    <property type="entry name" value="3,4-DIHYDROXY-2-BUTANONE 4-PHOSPHATE SYNTHASE"/>
    <property type="match status" value="1"/>
</dbReference>
<dbReference type="HAMAP" id="MF_00180">
    <property type="entry name" value="RibB"/>
    <property type="match status" value="1"/>
</dbReference>
<evidence type="ECO:0000313" key="20">
    <source>
        <dbReference type="Proteomes" id="UP001157974"/>
    </source>
</evidence>
<comment type="pathway">
    <text evidence="4">Cofactor biosynthesis; riboflavin biosynthesis; 5-amino-6-(D-ribitylamino)uracil from GTP: step 1/4.</text>
</comment>
<evidence type="ECO:0000256" key="14">
    <source>
        <dbReference type="ARBA" id="ARBA00023211"/>
    </source>
</evidence>
<dbReference type="GO" id="GO:0005525">
    <property type="term" value="F:GTP binding"/>
    <property type="evidence" value="ECO:0007669"/>
    <property type="project" value="UniProtKB-KW"/>
</dbReference>
<keyword evidence="14" id="KW-0464">Manganese</keyword>
<comment type="cofactor">
    <cofactor evidence="3">
        <name>Zn(2+)</name>
        <dbReference type="ChEBI" id="CHEBI:29105"/>
    </cofactor>
</comment>
<evidence type="ECO:0000256" key="17">
    <source>
        <dbReference type="ARBA" id="ARBA00049295"/>
    </source>
</evidence>
<evidence type="ECO:0000256" key="8">
    <source>
        <dbReference type="ARBA" id="ARBA00022723"/>
    </source>
</evidence>
<comment type="caution">
    <text evidence="19">The sequence shown here is derived from an EMBL/GenBank/DDBJ whole genome shotgun (WGS) entry which is preliminary data.</text>
</comment>
<comment type="similarity">
    <text evidence="6">In the N-terminal section; belongs to the DHBP synthase family.</text>
</comment>
<reference evidence="19 20" key="1">
    <citation type="journal article" date="2023" name="Nat. Commun.">
        <title>Origin of minicircular mitochondrial genomes in red algae.</title>
        <authorList>
            <person name="Lee Y."/>
            <person name="Cho C.H."/>
            <person name="Lee Y.M."/>
            <person name="Park S.I."/>
            <person name="Yang J.H."/>
            <person name="West J.A."/>
            <person name="Bhattacharya D."/>
            <person name="Yoon H.S."/>
        </authorList>
    </citation>
    <scope>NUCLEOTIDE SEQUENCE [LARGE SCALE GENOMIC DNA]</scope>
    <source>
        <strain evidence="19 20">CCMP1338</strain>
        <tissue evidence="19">Whole cell</tissue>
    </source>
</reference>
<evidence type="ECO:0000256" key="4">
    <source>
        <dbReference type="ARBA" id="ARBA00004853"/>
    </source>
</evidence>
<dbReference type="NCBIfam" id="TIGR00505">
    <property type="entry name" value="ribA"/>
    <property type="match status" value="1"/>
</dbReference>
<evidence type="ECO:0000256" key="10">
    <source>
        <dbReference type="ARBA" id="ARBA00022801"/>
    </source>
</evidence>
<keyword evidence="20" id="KW-1185">Reference proteome</keyword>
<dbReference type="GO" id="GO:0046872">
    <property type="term" value="F:metal ion binding"/>
    <property type="evidence" value="ECO:0007669"/>
    <property type="project" value="UniProtKB-KW"/>
</dbReference>
<dbReference type="Gene3D" id="3.40.50.10990">
    <property type="entry name" value="GTP cyclohydrolase II"/>
    <property type="match status" value="1"/>
</dbReference>
<gene>
    <name evidence="19" type="ORF">NDN08_004388</name>
</gene>
<keyword evidence="11" id="KW-0862">Zinc</keyword>
<dbReference type="InterPro" id="IPR032677">
    <property type="entry name" value="GTP_cyclohydro_II"/>
</dbReference>
<evidence type="ECO:0000256" key="6">
    <source>
        <dbReference type="ARBA" id="ARBA00005520"/>
    </source>
</evidence>